<keyword evidence="9" id="KW-0812">Transmembrane</keyword>
<dbReference type="Proteomes" id="UP000320773">
    <property type="component" value="Unassembled WGS sequence"/>
</dbReference>
<dbReference type="GO" id="GO:0005774">
    <property type="term" value="C:vacuolar membrane"/>
    <property type="evidence" value="ECO:0007669"/>
    <property type="project" value="UniProtKB-SubCell"/>
</dbReference>
<dbReference type="SUPFAM" id="SSF53187">
    <property type="entry name" value="Zn-dependent exopeptidases"/>
    <property type="match status" value="1"/>
</dbReference>
<dbReference type="PANTHER" id="PTHR12147:SF58">
    <property type="entry name" value="VACUOLAR MEMBRANE PROTEASE"/>
    <property type="match status" value="1"/>
</dbReference>
<dbReference type="InterPro" id="IPR045175">
    <property type="entry name" value="M28_fam"/>
</dbReference>
<feature type="transmembrane region" description="Helical" evidence="9">
    <location>
        <begin position="432"/>
        <end position="449"/>
    </location>
</feature>
<evidence type="ECO:0000256" key="4">
    <source>
        <dbReference type="ARBA" id="ARBA00017435"/>
    </source>
</evidence>
<evidence type="ECO:0000256" key="9">
    <source>
        <dbReference type="SAM" id="Phobius"/>
    </source>
</evidence>
<feature type="transmembrane region" description="Helical" evidence="9">
    <location>
        <begin position="404"/>
        <end position="420"/>
    </location>
</feature>
<evidence type="ECO:0000256" key="3">
    <source>
        <dbReference type="ARBA" id="ARBA00010918"/>
    </source>
</evidence>
<dbReference type="EMBL" id="VFPJ01000001">
    <property type="protein sequence ID" value="TQM39326.1"/>
    <property type="molecule type" value="Genomic_DNA"/>
</dbReference>
<feature type="transmembrane region" description="Helical" evidence="9">
    <location>
        <begin position="534"/>
        <end position="553"/>
    </location>
</feature>
<dbReference type="AlphaFoldDB" id="A0A543FZR3"/>
<dbReference type="Gene3D" id="3.40.630.10">
    <property type="entry name" value="Zn peptidases"/>
    <property type="match status" value="1"/>
</dbReference>
<dbReference type="GO" id="GO:0008235">
    <property type="term" value="F:metalloexopeptidase activity"/>
    <property type="evidence" value="ECO:0007669"/>
    <property type="project" value="InterPro"/>
</dbReference>
<dbReference type="GO" id="GO:0006508">
    <property type="term" value="P:proteolysis"/>
    <property type="evidence" value="ECO:0007669"/>
    <property type="project" value="InterPro"/>
</dbReference>
<keyword evidence="6 9" id="KW-1133">Transmembrane helix</keyword>
<evidence type="ECO:0000256" key="7">
    <source>
        <dbReference type="ARBA" id="ARBA00023180"/>
    </source>
</evidence>
<evidence type="ECO:0000256" key="8">
    <source>
        <dbReference type="ARBA" id="ARBA00031512"/>
    </source>
</evidence>
<proteinExistence type="inferred from homology"/>
<keyword evidence="5" id="KW-0926">Vacuole</keyword>
<evidence type="ECO:0000256" key="1">
    <source>
        <dbReference type="ARBA" id="ARBA00003273"/>
    </source>
</evidence>
<feature type="transmembrane region" description="Helical" evidence="9">
    <location>
        <begin position="7"/>
        <end position="25"/>
    </location>
</feature>
<feature type="transmembrane region" description="Helical" evidence="9">
    <location>
        <begin position="480"/>
        <end position="502"/>
    </location>
</feature>
<feature type="transmembrane region" description="Helical" evidence="9">
    <location>
        <begin position="328"/>
        <end position="349"/>
    </location>
</feature>
<keyword evidence="9" id="KW-0472">Membrane</keyword>
<dbReference type="PANTHER" id="PTHR12147">
    <property type="entry name" value="METALLOPEPTIDASE M28 FAMILY MEMBER"/>
    <property type="match status" value="1"/>
</dbReference>
<dbReference type="InterPro" id="IPR007484">
    <property type="entry name" value="Peptidase_M28"/>
</dbReference>
<name>A0A543FZR3_9FLAO</name>
<evidence type="ECO:0000256" key="6">
    <source>
        <dbReference type="ARBA" id="ARBA00022989"/>
    </source>
</evidence>
<keyword evidence="7" id="KW-0325">Glycoprotein</keyword>
<comment type="function">
    <text evidence="1">May be involved in vacuolar sorting and osmoregulation.</text>
</comment>
<dbReference type="Pfam" id="PF04389">
    <property type="entry name" value="Peptidase_M28"/>
    <property type="match status" value="1"/>
</dbReference>
<evidence type="ECO:0000259" key="10">
    <source>
        <dbReference type="Pfam" id="PF04389"/>
    </source>
</evidence>
<feature type="transmembrane region" description="Helical" evidence="9">
    <location>
        <begin position="455"/>
        <end position="473"/>
    </location>
</feature>
<gene>
    <name evidence="11" type="ORF">BC670_0112</name>
</gene>
<accession>A0A543FZR3</accession>
<evidence type="ECO:0000256" key="5">
    <source>
        <dbReference type="ARBA" id="ARBA00022554"/>
    </source>
</evidence>
<comment type="caution">
    <text evidence="11">The sequence shown here is derived from an EMBL/GenBank/DDBJ whole genome shotgun (WGS) entry which is preliminary data.</text>
</comment>
<dbReference type="RefSeq" id="WP_089079388.1">
    <property type="nucleotide sequence ID" value="NZ_VFPJ01000001.1"/>
</dbReference>
<comment type="subcellular location">
    <subcellularLocation>
        <location evidence="2">Vacuole membrane</location>
        <topology evidence="2">Multi-pass membrane protein</topology>
    </subcellularLocation>
</comment>
<evidence type="ECO:0000313" key="12">
    <source>
        <dbReference type="Proteomes" id="UP000320773"/>
    </source>
</evidence>
<feature type="domain" description="Peptidase M28" evidence="10">
    <location>
        <begin position="100"/>
        <end position="290"/>
    </location>
</feature>
<sequence>MRKLQTVFISIVGIFLILGWIYFTMLPSITSKNEALSEFSTTRALKHIEQIAEKPHYVGSENHDEVANYIYTELQKLGLNPAFETGFSLTEKGTLTQSKNIIAQLKGTTNQKALLLLAHYDSAPHSFSHGASDDASGVATILEGIRAFIHNQKKHTNDIYILISDAEELGLNGAALFVEKNPLLKKVGLVINFEARGTSGPSYMLMEVNQGNQQMVKAFTASNPSYPVANSLMYSIYKMLPNDTDLTVFREQGGVQGFNFAFIDDHFNYHTQQDDFFHVNEKSITHQGSYLMPLLNHFSNAPLENLAATTDDVYFNTPFAFISYPFEWVKPMAIATMAFFILIIFLGLSKRLLYLDEIIKGFLFYFVCLLTCGLITYFGWKFLLEIYSNYKQIPQGFTYNGHDYMLSFILLSLSICFYGYHKKSVEKNYMSLYIAPLFIWIVINLGIAFQLQGAGFLILPAISGILMLTYFVFTQRTNRFFNILVSIPTLIILAPFVYMFPVGLGLKMLYVSVILVVFIFGLMLPIFHNTKHKGILSGILLVFSIVFGIQAHVNADFAYGIAKPNSLLYIFDADHNKAYYTTYDQNLDDWTQKYLGKNPKIATEFNHLPLYSKYNSDFTYIKEATKINLSKPSIAFVQDSIVGKNRFLKIRITPNRLVNRYDIFANEELEFHHLMANGVLLNGTTKGIYPRHGKKIISYYVVHQIPLELQFSIQASKVLDMDLMESSFDLMQNKDLHIDKRPTNSMPLPFVLNDAVVIKQKISQNIGYTKPDPIQKNQYKKKKIAIDSTKTTTPTTP</sequence>
<comment type="similarity">
    <text evidence="3">Belongs to the peptidase M28 family.</text>
</comment>
<organism evidence="11 12">
    <name type="scientific">Flavobacterium branchiophilum</name>
    <dbReference type="NCBI Taxonomy" id="55197"/>
    <lineage>
        <taxon>Bacteria</taxon>
        <taxon>Pseudomonadati</taxon>
        <taxon>Bacteroidota</taxon>
        <taxon>Flavobacteriia</taxon>
        <taxon>Flavobacteriales</taxon>
        <taxon>Flavobacteriaceae</taxon>
        <taxon>Flavobacterium</taxon>
    </lineage>
</organism>
<evidence type="ECO:0000256" key="2">
    <source>
        <dbReference type="ARBA" id="ARBA00004128"/>
    </source>
</evidence>
<reference evidence="11 12" key="1">
    <citation type="submission" date="2019-06" db="EMBL/GenBank/DDBJ databases">
        <title>Genomic Encyclopedia of Archaeal and Bacterial Type Strains, Phase II (KMG-II): from individual species to whole genera.</title>
        <authorList>
            <person name="Goeker M."/>
        </authorList>
    </citation>
    <scope>NUCLEOTIDE SEQUENCE [LARGE SCALE GENOMIC DNA]</scope>
    <source>
        <strain evidence="11 12">DSM 24789</strain>
    </source>
</reference>
<feature type="transmembrane region" description="Helical" evidence="9">
    <location>
        <begin position="361"/>
        <end position="384"/>
    </location>
</feature>
<protein>
    <recommendedName>
        <fullName evidence="4">Vacuolar membrane protease</fullName>
    </recommendedName>
    <alternativeName>
        <fullName evidence="8">FXNA-related family protease 1</fullName>
    </alternativeName>
</protein>
<feature type="transmembrane region" description="Helical" evidence="9">
    <location>
        <begin position="508"/>
        <end position="527"/>
    </location>
</feature>
<evidence type="ECO:0000313" key="11">
    <source>
        <dbReference type="EMBL" id="TQM39326.1"/>
    </source>
</evidence>